<sequence>MPPAEDSENGVLQFQWGKRRGVGNANKDVKFYDSFTYDEESYSLYDNVYLFKEGDSEPYVGKILKIWEQPGHKRRVKILWYFHPNDISAYLDGHTSSKKELFLASGEGVGLSNVNPLEAIAGKCCVICTLRDERNPQPSSIAIEKADFIFSRFFDVGNCTVLQKPPETIAGVELKFLLNNPEDTKTDIFVKLEAVDPGGFDEKSVKLLGSSTDLVKLQPVVQNEIDPGIRKLTIKSDVDYADNDIQKKVKPVDNLIIQSYEDQEKIDPHTWKRKYVSDEDAQDNDSVLLPKISSPVVELAEAKNTTLDVLPQKPTSAPLHQSRWFADMPWKARLEKAHKHGKLMFLDNLDPSYSSSEIEDLLLEALKIDCIVKIIPQVAFQNPHYGQAYVICNTKNEAISAVQQMDEKCLVLPNGRPLSAKLGMLELPQKVSKFPGHLKIEKGRLQPIRVEHKHAVATSHCSQPNTIEFELALDWLLIRHKYQRSKDRLYKVKILLQLLKPFTYICIGMYVCVYICILIYVYILVYTHFFLKITIPLCIIIWTPTLSLYC</sequence>
<evidence type="ECO:0000259" key="2">
    <source>
        <dbReference type="PROSITE" id="PS51038"/>
    </source>
</evidence>
<feature type="transmembrane region" description="Helical" evidence="1">
    <location>
        <begin position="529"/>
        <end position="549"/>
    </location>
</feature>
<name>A0AAP0B8C8_9ASPA</name>
<dbReference type="InterPro" id="IPR035979">
    <property type="entry name" value="RBD_domain_sf"/>
</dbReference>
<dbReference type="PROSITE" id="PS51038">
    <property type="entry name" value="BAH"/>
    <property type="match status" value="1"/>
</dbReference>
<dbReference type="SUPFAM" id="SSF54928">
    <property type="entry name" value="RNA-binding domain, RBD"/>
    <property type="match status" value="1"/>
</dbReference>
<comment type="caution">
    <text evidence="3">The sequence shown here is derived from an EMBL/GenBank/DDBJ whole genome shotgun (WGS) entry which is preliminary data.</text>
</comment>
<accession>A0AAP0B8C8</accession>
<dbReference type="Proteomes" id="UP001418222">
    <property type="component" value="Unassembled WGS sequence"/>
</dbReference>
<keyword evidence="1" id="KW-0472">Membrane</keyword>
<dbReference type="InterPro" id="IPR043151">
    <property type="entry name" value="BAH_sf"/>
</dbReference>
<dbReference type="InterPro" id="IPR001025">
    <property type="entry name" value="BAH_dom"/>
</dbReference>
<dbReference type="PANTHER" id="PTHR47073">
    <property type="entry name" value="PROTEIN ANTI-SILENCING 1"/>
    <property type="match status" value="1"/>
</dbReference>
<evidence type="ECO:0000256" key="1">
    <source>
        <dbReference type="SAM" id="Phobius"/>
    </source>
</evidence>
<keyword evidence="1" id="KW-1133">Transmembrane helix</keyword>
<feature type="domain" description="BAH" evidence="2">
    <location>
        <begin position="40"/>
        <end position="165"/>
    </location>
</feature>
<reference evidence="3 4" key="1">
    <citation type="journal article" date="2022" name="Nat. Plants">
        <title>Genomes of leafy and leafless Platanthera orchids illuminate the evolution of mycoheterotrophy.</title>
        <authorList>
            <person name="Li M.H."/>
            <person name="Liu K.W."/>
            <person name="Li Z."/>
            <person name="Lu H.C."/>
            <person name="Ye Q.L."/>
            <person name="Zhang D."/>
            <person name="Wang J.Y."/>
            <person name="Li Y.F."/>
            <person name="Zhong Z.M."/>
            <person name="Liu X."/>
            <person name="Yu X."/>
            <person name="Liu D.K."/>
            <person name="Tu X.D."/>
            <person name="Liu B."/>
            <person name="Hao Y."/>
            <person name="Liao X.Y."/>
            <person name="Jiang Y.T."/>
            <person name="Sun W.H."/>
            <person name="Chen J."/>
            <person name="Chen Y.Q."/>
            <person name="Ai Y."/>
            <person name="Zhai J.W."/>
            <person name="Wu S.S."/>
            <person name="Zhou Z."/>
            <person name="Hsiao Y.Y."/>
            <person name="Wu W.L."/>
            <person name="Chen Y.Y."/>
            <person name="Lin Y.F."/>
            <person name="Hsu J.L."/>
            <person name="Li C.Y."/>
            <person name="Wang Z.W."/>
            <person name="Zhao X."/>
            <person name="Zhong W.Y."/>
            <person name="Ma X.K."/>
            <person name="Ma L."/>
            <person name="Huang J."/>
            <person name="Chen G.Z."/>
            <person name="Huang M.Z."/>
            <person name="Huang L."/>
            <person name="Peng D.H."/>
            <person name="Luo Y.B."/>
            <person name="Zou S.Q."/>
            <person name="Chen S.P."/>
            <person name="Lan S."/>
            <person name="Tsai W.C."/>
            <person name="Van de Peer Y."/>
            <person name="Liu Z.J."/>
        </authorList>
    </citation>
    <scope>NUCLEOTIDE SEQUENCE [LARGE SCALE GENOMIC DNA]</scope>
    <source>
        <strain evidence="3">Lor287</strain>
    </source>
</reference>
<keyword evidence="1" id="KW-0812">Transmembrane</keyword>
<dbReference type="GO" id="GO:0003682">
    <property type="term" value="F:chromatin binding"/>
    <property type="evidence" value="ECO:0007669"/>
    <property type="project" value="InterPro"/>
</dbReference>
<dbReference type="PANTHER" id="PTHR47073:SF2">
    <property type="entry name" value="PROTEIN ANTI-SILENCING 1"/>
    <property type="match status" value="1"/>
</dbReference>
<dbReference type="AlphaFoldDB" id="A0AAP0B8C8"/>
<dbReference type="Gene3D" id="2.30.30.490">
    <property type="match status" value="1"/>
</dbReference>
<keyword evidence="4" id="KW-1185">Reference proteome</keyword>
<dbReference type="FunFam" id="2.30.30.490:FF:000017">
    <property type="entry name" value="Bromo-adjacent homology (BAH) domain-containing protein"/>
    <property type="match status" value="1"/>
</dbReference>
<evidence type="ECO:0000313" key="4">
    <source>
        <dbReference type="Proteomes" id="UP001418222"/>
    </source>
</evidence>
<feature type="transmembrane region" description="Helical" evidence="1">
    <location>
        <begin position="502"/>
        <end position="523"/>
    </location>
</feature>
<gene>
    <name evidence="3" type="ORF">KSP39_PZI015358</name>
</gene>
<dbReference type="EMBL" id="JBBWWQ010000013">
    <property type="protein sequence ID" value="KAK8933388.1"/>
    <property type="molecule type" value="Genomic_DNA"/>
</dbReference>
<protein>
    <recommendedName>
        <fullName evidence="2">BAH domain-containing protein</fullName>
    </recommendedName>
</protein>
<dbReference type="Pfam" id="PF01426">
    <property type="entry name" value="BAH"/>
    <property type="match status" value="1"/>
</dbReference>
<evidence type="ECO:0000313" key="3">
    <source>
        <dbReference type="EMBL" id="KAK8933388.1"/>
    </source>
</evidence>
<dbReference type="GO" id="GO:0003723">
    <property type="term" value="F:RNA binding"/>
    <property type="evidence" value="ECO:0007669"/>
    <property type="project" value="TreeGrafter"/>
</dbReference>
<organism evidence="3 4">
    <name type="scientific">Platanthera zijinensis</name>
    <dbReference type="NCBI Taxonomy" id="2320716"/>
    <lineage>
        <taxon>Eukaryota</taxon>
        <taxon>Viridiplantae</taxon>
        <taxon>Streptophyta</taxon>
        <taxon>Embryophyta</taxon>
        <taxon>Tracheophyta</taxon>
        <taxon>Spermatophyta</taxon>
        <taxon>Magnoliopsida</taxon>
        <taxon>Liliopsida</taxon>
        <taxon>Asparagales</taxon>
        <taxon>Orchidaceae</taxon>
        <taxon>Orchidoideae</taxon>
        <taxon>Orchideae</taxon>
        <taxon>Orchidinae</taxon>
        <taxon>Platanthera</taxon>
    </lineage>
</organism>
<dbReference type="SMART" id="SM00439">
    <property type="entry name" value="BAH"/>
    <property type="match status" value="1"/>
</dbReference>
<proteinExistence type="predicted"/>